<protein>
    <submittedName>
        <fullName evidence="1">Uncharacterized protein</fullName>
    </submittedName>
</protein>
<reference evidence="1 2" key="1">
    <citation type="submission" date="2017-08" db="EMBL/GenBank/DDBJ databases">
        <title>Reclassification of Bisgaard taxon 37 and 44.</title>
        <authorList>
            <person name="Christensen H."/>
        </authorList>
    </citation>
    <scope>NUCLEOTIDE SEQUENCE [LARGE SCALE GENOMIC DNA]</scope>
    <source>
        <strain evidence="1 2">B96_3</strain>
    </source>
</reference>
<evidence type="ECO:0000313" key="2">
    <source>
        <dbReference type="Proteomes" id="UP000265691"/>
    </source>
</evidence>
<keyword evidence="2" id="KW-1185">Reference proteome</keyword>
<dbReference type="OrthoDB" id="5468824at2"/>
<comment type="caution">
    <text evidence="1">The sequence shown here is derived from an EMBL/GenBank/DDBJ whole genome shotgun (WGS) entry which is preliminary data.</text>
</comment>
<dbReference type="RefSeq" id="WP_147396816.1">
    <property type="nucleotide sequence ID" value="NZ_NRHC01000056.1"/>
</dbReference>
<dbReference type="EMBL" id="NRHC01000056">
    <property type="protein sequence ID" value="RIY32442.1"/>
    <property type="molecule type" value="Genomic_DNA"/>
</dbReference>
<sequence>MRYLVELPKGKVQVTKINGKRYAYRRGKSYRENGKVKRETGTCIGRIDEETGLLMANKNYFLIYQVPMPHDLDMRSKKYLVKNTAEKSKEKKNKLKSFGYHHYYLQLAEKIKLTKVLQEVFPHDYQDILNLA</sequence>
<gene>
    <name evidence="1" type="ORF">CKF54_04795</name>
</gene>
<evidence type="ECO:0000313" key="1">
    <source>
        <dbReference type="EMBL" id="RIY32442.1"/>
    </source>
</evidence>
<organism evidence="1 2">
    <name type="scientific">Psittacicella hinzii</name>
    <dbReference type="NCBI Taxonomy" id="2028575"/>
    <lineage>
        <taxon>Bacteria</taxon>
        <taxon>Pseudomonadati</taxon>
        <taxon>Pseudomonadota</taxon>
        <taxon>Gammaproteobacteria</taxon>
        <taxon>Pasteurellales</taxon>
        <taxon>Psittacicellaceae</taxon>
        <taxon>Psittacicella</taxon>
    </lineage>
</organism>
<proteinExistence type="predicted"/>
<accession>A0A3A1Y289</accession>
<name>A0A3A1Y289_9GAMM</name>
<dbReference type="AlphaFoldDB" id="A0A3A1Y289"/>
<dbReference type="Proteomes" id="UP000265691">
    <property type="component" value="Unassembled WGS sequence"/>
</dbReference>
<feature type="non-terminal residue" evidence="1">
    <location>
        <position position="132"/>
    </location>
</feature>